<proteinExistence type="predicted"/>
<comment type="caution">
    <text evidence="1">The sequence shown here is derived from an EMBL/GenBank/DDBJ whole genome shotgun (WGS) entry which is preliminary data.</text>
</comment>
<protein>
    <submittedName>
        <fullName evidence="1">Uncharacterized protein</fullName>
    </submittedName>
</protein>
<dbReference type="EMBL" id="ML978308">
    <property type="protein sequence ID" value="KAF2024128.1"/>
    <property type="molecule type" value="Genomic_DNA"/>
</dbReference>
<dbReference type="Proteomes" id="UP000799777">
    <property type="component" value="Unassembled WGS sequence"/>
</dbReference>
<gene>
    <name evidence="1" type="ORF">EK21DRAFT_118095</name>
</gene>
<dbReference type="OrthoDB" id="3893333at2759"/>
<dbReference type="AlphaFoldDB" id="A0A9P4GWS0"/>
<accession>A0A9P4GWS0</accession>
<reference evidence="1" key="1">
    <citation type="journal article" date="2020" name="Stud. Mycol.">
        <title>101 Dothideomycetes genomes: a test case for predicting lifestyles and emergence of pathogens.</title>
        <authorList>
            <person name="Haridas S."/>
            <person name="Albert R."/>
            <person name="Binder M."/>
            <person name="Bloem J."/>
            <person name="Labutti K."/>
            <person name="Salamov A."/>
            <person name="Andreopoulos B."/>
            <person name="Baker S."/>
            <person name="Barry K."/>
            <person name="Bills G."/>
            <person name="Bluhm B."/>
            <person name="Cannon C."/>
            <person name="Castanera R."/>
            <person name="Culley D."/>
            <person name="Daum C."/>
            <person name="Ezra D."/>
            <person name="Gonzalez J."/>
            <person name="Henrissat B."/>
            <person name="Kuo A."/>
            <person name="Liang C."/>
            <person name="Lipzen A."/>
            <person name="Lutzoni F."/>
            <person name="Magnuson J."/>
            <person name="Mondo S."/>
            <person name="Nolan M."/>
            <person name="Ohm R."/>
            <person name="Pangilinan J."/>
            <person name="Park H.-J."/>
            <person name="Ramirez L."/>
            <person name="Alfaro M."/>
            <person name="Sun H."/>
            <person name="Tritt A."/>
            <person name="Yoshinaga Y."/>
            <person name="Zwiers L.-H."/>
            <person name="Turgeon B."/>
            <person name="Goodwin S."/>
            <person name="Spatafora J."/>
            <person name="Crous P."/>
            <person name="Grigoriev I."/>
        </authorList>
    </citation>
    <scope>NUCLEOTIDE SEQUENCE</scope>
    <source>
        <strain evidence="1">CBS 110217</strain>
    </source>
</reference>
<keyword evidence="2" id="KW-1185">Reference proteome</keyword>
<evidence type="ECO:0000313" key="2">
    <source>
        <dbReference type="Proteomes" id="UP000799777"/>
    </source>
</evidence>
<organism evidence="1 2">
    <name type="scientific">Setomelanomma holmii</name>
    <dbReference type="NCBI Taxonomy" id="210430"/>
    <lineage>
        <taxon>Eukaryota</taxon>
        <taxon>Fungi</taxon>
        <taxon>Dikarya</taxon>
        <taxon>Ascomycota</taxon>
        <taxon>Pezizomycotina</taxon>
        <taxon>Dothideomycetes</taxon>
        <taxon>Pleosporomycetidae</taxon>
        <taxon>Pleosporales</taxon>
        <taxon>Pleosporineae</taxon>
        <taxon>Phaeosphaeriaceae</taxon>
        <taxon>Setomelanomma</taxon>
    </lineage>
</organism>
<evidence type="ECO:0000313" key="1">
    <source>
        <dbReference type="EMBL" id="KAF2024128.1"/>
    </source>
</evidence>
<sequence length="154" mass="17057">MSPTTPSITLSDLGFLPAEIFNRVLAFVLDPVQSEVAETPTTFRDYRLDTAILRVNKGAHEVAKSYLHHGLAWVLPTHDIPNKILALRSTVGTSMEVRILSGQHNSRYKFMVDRLKILSGPFHEISFTGGYDTAHTAAVGAMVEMRRLGQDHGI</sequence>
<name>A0A9P4GWS0_9PLEO</name>